<sequence>MSVPPVDPREHVVDAAELHAAITAERLSLADVIDTLTPDQWRHPSLCTGWTVDTLVAHLTLTSRITPFEAVRAMIGARFDINRMIDRTARARAAEYPPADLAAQYRESATWTGRPLGTRPRDPLVDVLVHGQDLARPLHIPHAMPPDHVVPALEYAVAASFYGASTRLAGLRLVATDADWAHGDGSEVHGPSGELLLVTTGRAAGLPGLEGPGVDELAARLS</sequence>
<dbReference type="InterPro" id="IPR034660">
    <property type="entry name" value="DinB/YfiT-like"/>
</dbReference>
<feature type="domain" description="Mycothiol-dependent maleylpyruvate isomerase metal-binding" evidence="1">
    <location>
        <begin position="24"/>
        <end position="110"/>
    </location>
</feature>
<dbReference type="Proteomes" id="UP001500928">
    <property type="component" value="Unassembled WGS sequence"/>
</dbReference>
<dbReference type="GO" id="GO:0016853">
    <property type="term" value="F:isomerase activity"/>
    <property type="evidence" value="ECO:0007669"/>
    <property type="project" value="UniProtKB-KW"/>
</dbReference>
<dbReference type="SUPFAM" id="SSF109854">
    <property type="entry name" value="DinB/YfiT-like putative metalloenzymes"/>
    <property type="match status" value="1"/>
</dbReference>
<proteinExistence type="predicted"/>
<reference evidence="3" key="1">
    <citation type="journal article" date="2019" name="Int. J. Syst. Evol. Microbiol.">
        <title>The Global Catalogue of Microorganisms (GCM) 10K type strain sequencing project: providing services to taxonomists for standard genome sequencing and annotation.</title>
        <authorList>
            <consortium name="The Broad Institute Genomics Platform"/>
            <consortium name="The Broad Institute Genome Sequencing Center for Infectious Disease"/>
            <person name="Wu L."/>
            <person name="Ma J."/>
        </authorList>
    </citation>
    <scope>NUCLEOTIDE SEQUENCE [LARGE SCALE GENOMIC DNA]</scope>
    <source>
        <strain evidence="3">JCM 17979</strain>
    </source>
</reference>
<keyword evidence="3" id="KW-1185">Reference proteome</keyword>
<dbReference type="NCBIfam" id="TIGR03083">
    <property type="entry name" value="maleylpyruvate isomerase family mycothiol-dependent enzyme"/>
    <property type="match status" value="1"/>
</dbReference>
<dbReference type="InterPro" id="IPR024344">
    <property type="entry name" value="MDMPI_metal-binding"/>
</dbReference>
<organism evidence="2 3">
    <name type="scientific">Actinomycetospora chlora</name>
    <dbReference type="NCBI Taxonomy" id="663608"/>
    <lineage>
        <taxon>Bacteria</taxon>
        <taxon>Bacillati</taxon>
        <taxon>Actinomycetota</taxon>
        <taxon>Actinomycetes</taxon>
        <taxon>Pseudonocardiales</taxon>
        <taxon>Pseudonocardiaceae</taxon>
        <taxon>Actinomycetospora</taxon>
    </lineage>
</organism>
<comment type="caution">
    <text evidence="2">The sequence shown here is derived from an EMBL/GenBank/DDBJ whole genome shotgun (WGS) entry which is preliminary data.</text>
</comment>
<keyword evidence="2" id="KW-0413">Isomerase</keyword>
<dbReference type="InterPro" id="IPR017517">
    <property type="entry name" value="Maleyloyr_isom"/>
</dbReference>
<dbReference type="EMBL" id="BAABHO010000028">
    <property type="protein sequence ID" value="GAA4796017.1"/>
    <property type="molecule type" value="Genomic_DNA"/>
</dbReference>
<evidence type="ECO:0000313" key="3">
    <source>
        <dbReference type="Proteomes" id="UP001500928"/>
    </source>
</evidence>
<gene>
    <name evidence="2" type="ORF">GCM10023200_35120</name>
</gene>
<evidence type="ECO:0000259" key="1">
    <source>
        <dbReference type="Pfam" id="PF11716"/>
    </source>
</evidence>
<dbReference type="Pfam" id="PF11716">
    <property type="entry name" value="MDMPI_N"/>
    <property type="match status" value="1"/>
</dbReference>
<name>A0ABP9BJZ2_9PSEU</name>
<accession>A0ABP9BJZ2</accession>
<protein>
    <submittedName>
        <fullName evidence="2">Maleylpyruvate isomerase family mycothiol-dependent enzyme</fullName>
    </submittedName>
</protein>
<dbReference type="Gene3D" id="1.20.120.450">
    <property type="entry name" value="dinb family like domain"/>
    <property type="match status" value="1"/>
</dbReference>
<evidence type="ECO:0000313" key="2">
    <source>
        <dbReference type="EMBL" id="GAA4796017.1"/>
    </source>
</evidence>